<dbReference type="InterPro" id="IPR051545">
    <property type="entry name" value="NAD(P)H_dehydrogenase_qn"/>
</dbReference>
<proteinExistence type="inferred from homology"/>
<dbReference type="SUPFAM" id="SSF52218">
    <property type="entry name" value="Flavoproteins"/>
    <property type="match status" value="1"/>
</dbReference>
<organism evidence="4 5">
    <name type="scientific">Roseibium aggregatum</name>
    <dbReference type="NCBI Taxonomy" id="187304"/>
    <lineage>
        <taxon>Bacteria</taxon>
        <taxon>Pseudomonadati</taxon>
        <taxon>Pseudomonadota</taxon>
        <taxon>Alphaproteobacteria</taxon>
        <taxon>Hyphomicrobiales</taxon>
        <taxon>Stappiaceae</taxon>
        <taxon>Roseibium</taxon>
    </lineage>
</organism>
<evidence type="ECO:0000313" key="5">
    <source>
        <dbReference type="Proteomes" id="UP000598467"/>
    </source>
</evidence>
<evidence type="ECO:0000259" key="3">
    <source>
        <dbReference type="Pfam" id="PF02525"/>
    </source>
</evidence>
<reference evidence="4" key="1">
    <citation type="submission" date="2020-05" db="EMBL/GenBank/DDBJ databases">
        <title>Identification of trans-AT polyketide cluster in two marine bacteria, producers of a novel glutaramide-containing polyketide sesbanimide D and analogs.</title>
        <authorList>
            <person name="Kacar D."/>
            <person name="Rodriguez P."/>
            <person name="Canedo L."/>
            <person name="Gonzalez E."/>
            <person name="Galan B."/>
            <person name="De La Calle F."/>
            <person name="Garcia J.L."/>
        </authorList>
    </citation>
    <scope>NUCLEOTIDE SEQUENCE</scope>
    <source>
        <strain evidence="4">PHM038</strain>
    </source>
</reference>
<name>A0A926P1W0_9HYPH</name>
<gene>
    <name evidence="4" type="ORF">HK439_19065</name>
</gene>
<evidence type="ECO:0000313" key="4">
    <source>
        <dbReference type="EMBL" id="MBD1548370.1"/>
    </source>
</evidence>
<feature type="domain" description="Flavodoxin-like fold" evidence="3">
    <location>
        <begin position="1"/>
        <end position="135"/>
    </location>
</feature>
<sequence>MRVLVLFSHPVETSFGAALHERVLGALRTAGHEVDDCDLYAEGFDPRLTREERLGYHDLETNQTNVKDYVDRLLAADALVIVTPVWNFGHPAILKGFFDRVFLPGVSFKMKNGKVAPSLHNIRKLAVVTTYGGTRLRAFLVGDPPRKIATRVLRAVIKPAAPVRYHALYDMNRVTEDQRKAFLEKVGTSLEAF</sequence>
<dbReference type="PANTHER" id="PTHR10204:SF34">
    <property type="entry name" value="NAD(P)H DEHYDROGENASE [QUINONE] 1 ISOFORM 1"/>
    <property type="match status" value="1"/>
</dbReference>
<evidence type="ECO:0000256" key="2">
    <source>
        <dbReference type="ARBA" id="ARBA00023002"/>
    </source>
</evidence>
<evidence type="ECO:0000256" key="1">
    <source>
        <dbReference type="ARBA" id="ARBA00006252"/>
    </source>
</evidence>
<dbReference type="AlphaFoldDB" id="A0A926P1W0"/>
<keyword evidence="2" id="KW-0560">Oxidoreductase</keyword>
<comment type="similarity">
    <text evidence="1">Belongs to the NAD(P)H dehydrogenase (quinone) family.</text>
</comment>
<accession>A0A926P1W0</accession>
<protein>
    <submittedName>
        <fullName evidence="4">NAD(P)H-dependent oxidoreductase</fullName>
    </submittedName>
</protein>
<dbReference type="InterPro" id="IPR029039">
    <property type="entry name" value="Flavoprotein-like_sf"/>
</dbReference>
<dbReference type="EMBL" id="JABFCZ010000022">
    <property type="protein sequence ID" value="MBD1548370.1"/>
    <property type="molecule type" value="Genomic_DNA"/>
</dbReference>
<dbReference type="GO" id="GO:0005829">
    <property type="term" value="C:cytosol"/>
    <property type="evidence" value="ECO:0007669"/>
    <property type="project" value="TreeGrafter"/>
</dbReference>
<dbReference type="InterPro" id="IPR003680">
    <property type="entry name" value="Flavodoxin_fold"/>
</dbReference>
<dbReference type="GO" id="GO:0003955">
    <property type="term" value="F:NAD(P)H dehydrogenase (quinone) activity"/>
    <property type="evidence" value="ECO:0007669"/>
    <property type="project" value="TreeGrafter"/>
</dbReference>
<comment type="caution">
    <text evidence="4">The sequence shown here is derived from an EMBL/GenBank/DDBJ whole genome shotgun (WGS) entry which is preliminary data.</text>
</comment>
<dbReference type="Proteomes" id="UP000598467">
    <property type="component" value="Unassembled WGS sequence"/>
</dbReference>
<dbReference type="Gene3D" id="3.40.50.360">
    <property type="match status" value="1"/>
</dbReference>
<dbReference type="Pfam" id="PF02525">
    <property type="entry name" value="Flavodoxin_2"/>
    <property type="match status" value="1"/>
</dbReference>
<dbReference type="PANTHER" id="PTHR10204">
    <property type="entry name" value="NAD P H OXIDOREDUCTASE-RELATED"/>
    <property type="match status" value="1"/>
</dbReference>
<dbReference type="RefSeq" id="WP_190293063.1">
    <property type="nucleotide sequence ID" value="NZ_JABFCZ010000022.1"/>
</dbReference>